<name>A0ACC6M3A7_9BACI</name>
<gene>
    <name evidence="1" type="ORF">SH601_04955</name>
</gene>
<accession>A0ACC6M3A7</accession>
<evidence type="ECO:0000313" key="1">
    <source>
        <dbReference type="EMBL" id="MDX8045332.1"/>
    </source>
</evidence>
<organism evidence="1 2">
    <name type="scientific">Gracilibacillus pellucidus</name>
    <dbReference type="NCBI Taxonomy" id="3095368"/>
    <lineage>
        <taxon>Bacteria</taxon>
        <taxon>Bacillati</taxon>
        <taxon>Bacillota</taxon>
        <taxon>Bacilli</taxon>
        <taxon>Bacillales</taxon>
        <taxon>Bacillaceae</taxon>
        <taxon>Gracilibacillus</taxon>
    </lineage>
</organism>
<proteinExistence type="predicted"/>
<dbReference type="Proteomes" id="UP001277972">
    <property type="component" value="Unassembled WGS sequence"/>
</dbReference>
<evidence type="ECO:0000313" key="2">
    <source>
        <dbReference type="Proteomes" id="UP001277972"/>
    </source>
</evidence>
<keyword evidence="2" id="KW-1185">Reference proteome</keyword>
<dbReference type="EMBL" id="JAWZSR010000002">
    <property type="protein sequence ID" value="MDX8045332.1"/>
    <property type="molecule type" value="Genomic_DNA"/>
</dbReference>
<protein>
    <submittedName>
        <fullName evidence="1">Uncharacterized protein</fullName>
    </submittedName>
</protein>
<sequence length="65" mass="7147">MVKNLPLLIAMFTIGCGVTLISSRTALPQVMEIVLLSIGAILKVWSIIGLILHLGIIQWNKDFND</sequence>
<reference evidence="1" key="1">
    <citation type="submission" date="2023-11" db="EMBL/GenBank/DDBJ databases">
        <title>Gracilibacillus pellucida a moderately halophilic bacterium isolated from saline soil in Xinjiang province.</title>
        <authorList>
            <person name="Zhang Z."/>
            <person name="Tan F."/>
            <person name="Wang Y."/>
            <person name="Xia M."/>
        </authorList>
    </citation>
    <scope>NUCLEOTIDE SEQUENCE</scope>
    <source>
        <strain evidence="1">S3-1-1</strain>
    </source>
</reference>
<comment type="caution">
    <text evidence="1">The sequence shown here is derived from an EMBL/GenBank/DDBJ whole genome shotgun (WGS) entry which is preliminary data.</text>
</comment>